<dbReference type="InterPro" id="IPR036643">
    <property type="entry name" value="RNApol_insert_sf"/>
</dbReference>
<dbReference type="GO" id="GO:0000428">
    <property type="term" value="C:DNA-directed RNA polymerase complex"/>
    <property type="evidence" value="ECO:0007669"/>
    <property type="project" value="UniProtKB-KW"/>
</dbReference>
<reference evidence="5" key="1">
    <citation type="submission" date="2018-07" db="EMBL/GenBank/DDBJ databases">
        <authorList>
            <person name="Quirk P.G."/>
            <person name="Krulwich T.A."/>
        </authorList>
    </citation>
    <scope>NUCLEOTIDE SEQUENCE</scope>
</reference>
<evidence type="ECO:0000259" key="4">
    <source>
        <dbReference type="SMART" id="SM00662"/>
    </source>
</evidence>
<feature type="domain" description="DNA-directed RNA polymerase RpoA/D/Rpb3-type" evidence="4">
    <location>
        <begin position="23"/>
        <end position="346"/>
    </location>
</feature>
<dbReference type="Gene3D" id="3.30.1360.10">
    <property type="entry name" value="RNA polymerase, RBP11-like subunit"/>
    <property type="match status" value="2"/>
</dbReference>
<dbReference type="Pfam" id="PF01000">
    <property type="entry name" value="RNA_pol_A_bac"/>
    <property type="match status" value="1"/>
</dbReference>
<keyword evidence="5" id="KW-0934">Plastid</keyword>
<dbReference type="SUPFAM" id="SSF55257">
    <property type="entry name" value="RBP11-like subunits of RNA polymerase"/>
    <property type="match status" value="1"/>
</dbReference>
<evidence type="ECO:0000256" key="2">
    <source>
        <dbReference type="ARBA" id="ARBA00023163"/>
    </source>
</evidence>
<organism evidence="5">
    <name type="scientific">Boodleopsis sp. FL1161</name>
    <dbReference type="NCBI Taxonomy" id="2364084"/>
    <lineage>
        <taxon>Eukaryota</taxon>
        <taxon>Viridiplantae</taxon>
        <taxon>Chlorophyta</taxon>
        <taxon>core chlorophytes</taxon>
        <taxon>Ulvophyceae</taxon>
        <taxon>TCBD clade</taxon>
        <taxon>Bryopsidales</taxon>
        <taxon>Halimedineae</taxon>
        <taxon>Halimedaceae</taxon>
        <taxon>Rhipileae</taxon>
        <taxon>Boodleopsis</taxon>
    </lineage>
</organism>
<evidence type="ECO:0000313" key="5">
    <source>
        <dbReference type="EMBL" id="AYC64726.1"/>
    </source>
</evidence>
<dbReference type="GO" id="GO:0003899">
    <property type="term" value="F:DNA-directed RNA polymerase activity"/>
    <property type="evidence" value="ECO:0007669"/>
    <property type="project" value="InterPro"/>
</dbReference>
<dbReference type="EMBL" id="MH591102">
    <property type="protein sequence ID" value="AYC64726.1"/>
    <property type="molecule type" value="Genomic_DNA"/>
</dbReference>
<dbReference type="GO" id="GO:0046983">
    <property type="term" value="F:protein dimerization activity"/>
    <property type="evidence" value="ECO:0007669"/>
    <property type="project" value="InterPro"/>
</dbReference>
<keyword evidence="1" id="KW-0240">DNA-directed RNA polymerase</keyword>
<sequence>MVFNLEKNFYCVSSKVETNGELYGCFKIGPFFEYQSLTFANVLRRTLLADQSKNTFSAVQIYGISHEFSSINGVRESVIDLILNLEKIVFQTVQPITKPQIAFIHYQGPGILTAQHIHLPLGWKCLKPKQYIATCEVDGQVVLKLFFSPNFFKFDLSKYSLVQKKIKVCRKLKKKSAIINSVVITNCFSKHLFINLEINIKNSALKKKKIFKNSFLSNLKFQNLKKKIKYKCTNAFFPLNKNFVFQKTGTISKNSLREKKIFQRQKNFLFFNSSRCSIEKVNYTLQTDFPQFLKRKIKNTNFNRFNPRPFRLTHLFFEIWTDGSIQPKTAILKALRQILLDIFSYKKEIINSKSVQFLEEKKLIRFSEEIAEFSNKKNLYEKFVNLEIGNFYLDLETFVFLKKNKIYKIIDFCNFFEKVDRKTLPDNIKTTIDKFYFFVNSVLSKNLS</sequence>
<dbReference type="InterPro" id="IPR011263">
    <property type="entry name" value="DNA-dir_RNA_pol_RpoA/D/Rpb3"/>
</dbReference>
<dbReference type="InterPro" id="IPR011262">
    <property type="entry name" value="DNA-dir_RNA_pol_insert"/>
</dbReference>
<reference evidence="5" key="2">
    <citation type="journal article" date="2019" name="Mol. Phylogenet. Evol.">
        <title>Reassessment of the classification of bryopsidales (chlorophyta) based on chloroplast phylogenomic analyses.</title>
        <authorList>
            <person name="Cremen M.C."/>
            <person name="Leliaert F."/>
            <person name="West J."/>
            <person name="Lam D.W."/>
            <person name="Shimada S."/>
            <person name="Lopez-Bautista J.M."/>
            <person name="Verbruggen H."/>
        </authorList>
    </citation>
    <scope>NUCLEOTIDE SEQUENCE</scope>
</reference>
<geneLocation type="chloroplast" evidence="5"/>
<name>A0A386AZ59_9CHLO</name>
<accession>A0A386AZ59</accession>
<keyword evidence="2" id="KW-0804">Transcription</keyword>
<dbReference type="AlphaFoldDB" id="A0A386AZ59"/>
<gene>
    <name evidence="5" type="primary">rpoA</name>
</gene>
<protein>
    <recommendedName>
        <fullName evidence="3">Plastid-encoded RNA polymerase subunit alpha</fullName>
    </recommendedName>
</protein>
<evidence type="ECO:0000256" key="1">
    <source>
        <dbReference type="ARBA" id="ARBA00022478"/>
    </source>
</evidence>
<dbReference type="Gene3D" id="2.170.120.12">
    <property type="entry name" value="DNA-directed RNA polymerase, insert domain"/>
    <property type="match status" value="1"/>
</dbReference>
<dbReference type="Pfam" id="PF01193">
    <property type="entry name" value="RNA_pol_L"/>
    <property type="match status" value="1"/>
</dbReference>
<dbReference type="SUPFAM" id="SSF56553">
    <property type="entry name" value="Insert subdomain of RNA polymerase alpha subunit"/>
    <property type="match status" value="1"/>
</dbReference>
<dbReference type="SMART" id="SM00662">
    <property type="entry name" value="RPOLD"/>
    <property type="match status" value="1"/>
</dbReference>
<dbReference type="InterPro" id="IPR036603">
    <property type="entry name" value="RBP11-like"/>
</dbReference>
<proteinExistence type="predicted"/>
<keyword evidence="5" id="KW-0150">Chloroplast</keyword>
<evidence type="ECO:0000256" key="3">
    <source>
        <dbReference type="ARBA" id="ARBA00031776"/>
    </source>
</evidence>
<dbReference type="GO" id="GO:0006351">
    <property type="term" value="P:DNA-templated transcription"/>
    <property type="evidence" value="ECO:0007669"/>
    <property type="project" value="InterPro"/>
</dbReference>